<dbReference type="AlphaFoldDB" id="A0A292Q781"/>
<proteinExistence type="predicted"/>
<accession>A0A292Q781</accession>
<dbReference type="Proteomes" id="UP001412239">
    <property type="component" value="Unassembled WGS sequence"/>
</dbReference>
<evidence type="ECO:0000313" key="1">
    <source>
        <dbReference type="EMBL" id="CUS14560.1"/>
    </source>
</evidence>
<keyword evidence="2" id="KW-1185">Reference proteome</keyword>
<feature type="non-terminal residue" evidence="1">
    <location>
        <position position="1"/>
    </location>
</feature>
<protein>
    <submittedName>
        <fullName evidence="1">Uncharacterized protein</fullName>
    </submittedName>
</protein>
<feature type="non-terminal residue" evidence="1">
    <location>
        <position position="31"/>
    </location>
</feature>
<evidence type="ECO:0000313" key="2">
    <source>
        <dbReference type="Proteomes" id="UP001412239"/>
    </source>
</evidence>
<dbReference type="EMBL" id="LN890957">
    <property type="protein sequence ID" value="CUS14560.1"/>
    <property type="molecule type" value="Genomic_DNA"/>
</dbReference>
<gene>
    <name evidence="1" type="ORF">GSTUAT00001291001</name>
</gene>
<sequence>GKRKLLRVYTRGFMGDATSFWIFPTHLHNLF</sequence>
<reference evidence="1" key="1">
    <citation type="submission" date="2015-10" db="EMBL/GenBank/DDBJ databases">
        <authorList>
            <person name="Regsiter A."/>
            <person name="william w."/>
        </authorList>
    </citation>
    <scope>NUCLEOTIDE SEQUENCE</scope>
    <source>
        <strain evidence="1">Montdore</strain>
    </source>
</reference>
<organism evidence="1 2">
    <name type="scientific">Tuber aestivum</name>
    <name type="common">summer truffle</name>
    <dbReference type="NCBI Taxonomy" id="59557"/>
    <lineage>
        <taxon>Eukaryota</taxon>
        <taxon>Fungi</taxon>
        <taxon>Dikarya</taxon>
        <taxon>Ascomycota</taxon>
        <taxon>Pezizomycotina</taxon>
        <taxon>Pezizomycetes</taxon>
        <taxon>Pezizales</taxon>
        <taxon>Tuberaceae</taxon>
        <taxon>Tuber</taxon>
    </lineage>
</organism>
<name>A0A292Q781_9PEZI</name>